<keyword evidence="2" id="KW-1185">Reference proteome</keyword>
<evidence type="ECO:0000313" key="2">
    <source>
        <dbReference type="Proteomes" id="UP000092484"/>
    </source>
</evidence>
<proteinExistence type="predicted"/>
<gene>
    <name evidence="1" type="ORF">I603_0109</name>
</gene>
<reference evidence="1 2" key="1">
    <citation type="submission" date="2016-06" db="EMBL/GenBank/DDBJ databases">
        <title>Genome sequence of Porphyrobacter dokdonensis DSW-74.</title>
        <authorList>
            <person name="Kim J.F."/>
            <person name="Song J.Y."/>
        </authorList>
    </citation>
    <scope>NUCLEOTIDE SEQUENCE [LARGE SCALE GENOMIC DNA]</scope>
    <source>
        <strain evidence="1 2">DSW-74</strain>
    </source>
</reference>
<organism evidence="1 2">
    <name type="scientific">Erythrobacter dokdonensis DSW-74</name>
    <dbReference type="NCBI Taxonomy" id="1300349"/>
    <lineage>
        <taxon>Bacteria</taxon>
        <taxon>Pseudomonadati</taxon>
        <taxon>Pseudomonadota</taxon>
        <taxon>Alphaproteobacteria</taxon>
        <taxon>Sphingomonadales</taxon>
        <taxon>Erythrobacteraceae</taxon>
        <taxon>Erythrobacter/Porphyrobacter group</taxon>
        <taxon>Erythrobacter</taxon>
    </lineage>
</organism>
<dbReference type="AlphaFoldDB" id="A0A1A7BHF0"/>
<dbReference type="PATRIC" id="fig|1300349.4.peg.107"/>
<dbReference type="EMBL" id="LZYB01000001">
    <property type="protein sequence ID" value="OBV11978.1"/>
    <property type="molecule type" value="Genomic_DNA"/>
</dbReference>
<accession>A0A1A7BHF0</accession>
<protein>
    <submittedName>
        <fullName evidence="1">Uncharacterized protein</fullName>
    </submittedName>
</protein>
<evidence type="ECO:0000313" key="1">
    <source>
        <dbReference type="EMBL" id="OBV11978.1"/>
    </source>
</evidence>
<sequence length="38" mass="4447">MLRTVCIQDEHARRARYGRIRPMENHRSLLGRIASLIG</sequence>
<name>A0A1A7BHF0_9SPHN</name>
<comment type="caution">
    <text evidence="1">The sequence shown here is derived from an EMBL/GenBank/DDBJ whole genome shotgun (WGS) entry which is preliminary data.</text>
</comment>
<dbReference type="Proteomes" id="UP000092484">
    <property type="component" value="Unassembled WGS sequence"/>
</dbReference>